<dbReference type="Proteomes" id="UP001140234">
    <property type="component" value="Unassembled WGS sequence"/>
</dbReference>
<protein>
    <submittedName>
        <fullName evidence="1">Protein transport protein S31</fullName>
    </submittedName>
</protein>
<organism evidence="1 2">
    <name type="scientific">Coemansia nantahalensis</name>
    <dbReference type="NCBI Taxonomy" id="2789366"/>
    <lineage>
        <taxon>Eukaryota</taxon>
        <taxon>Fungi</taxon>
        <taxon>Fungi incertae sedis</taxon>
        <taxon>Zoopagomycota</taxon>
        <taxon>Kickxellomycotina</taxon>
        <taxon>Kickxellomycetes</taxon>
        <taxon>Kickxellales</taxon>
        <taxon>Kickxellaceae</taxon>
        <taxon>Coemansia</taxon>
    </lineage>
</organism>
<name>A0ACC1JLV8_9FUNG</name>
<dbReference type="EMBL" id="JANBUJ010002902">
    <property type="protein sequence ID" value="KAJ2762743.1"/>
    <property type="molecule type" value="Genomic_DNA"/>
</dbReference>
<accession>A0ACC1JLV8</accession>
<reference evidence="1" key="1">
    <citation type="submission" date="2022-07" db="EMBL/GenBank/DDBJ databases">
        <title>Phylogenomic reconstructions and comparative analyses of Kickxellomycotina fungi.</title>
        <authorList>
            <person name="Reynolds N.K."/>
            <person name="Stajich J.E."/>
            <person name="Barry K."/>
            <person name="Grigoriev I.V."/>
            <person name="Crous P."/>
            <person name="Smith M.E."/>
        </authorList>
    </citation>
    <scope>NUCLEOTIDE SEQUENCE</scope>
    <source>
        <strain evidence="1">CBS 109366</strain>
    </source>
</reference>
<sequence>MGYQFIERTAVPAWGPQQADTLLATGTVAGAMDATFSNTSKLEIFRLSGDGAGSAAVAAGAVEASARFQRLAWQTQGLEARPLGLLAGGLENGDVAFWDADKILAGEDAVVHSSSAHTGAVCGLEFNPQQANLVATGATNGEVFVWDIVSEFKSHSAGAR</sequence>
<comment type="caution">
    <text evidence="1">The sequence shown here is derived from an EMBL/GenBank/DDBJ whole genome shotgun (WGS) entry which is preliminary data.</text>
</comment>
<evidence type="ECO:0000313" key="1">
    <source>
        <dbReference type="EMBL" id="KAJ2762743.1"/>
    </source>
</evidence>
<evidence type="ECO:0000313" key="2">
    <source>
        <dbReference type="Proteomes" id="UP001140234"/>
    </source>
</evidence>
<feature type="non-terminal residue" evidence="1">
    <location>
        <position position="160"/>
    </location>
</feature>
<keyword evidence="2" id="KW-1185">Reference proteome</keyword>
<gene>
    <name evidence="1" type="primary">SEC31_1</name>
    <name evidence="1" type="ORF">IWQ57_005726</name>
</gene>
<proteinExistence type="predicted"/>